<dbReference type="PRINTS" id="PR00080">
    <property type="entry name" value="SDRFAMILY"/>
</dbReference>
<dbReference type="Proteomes" id="UP000198420">
    <property type="component" value="Unassembled WGS sequence"/>
</dbReference>
<dbReference type="FunFam" id="3.40.50.720:FF:000173">
    <property type="entry name" value="3-oxoacyl-[acyl-carrier protein] reductase"/>
    <property type="match status" value="1"/>
</dbReference>
<dbReference type="PANTHER" id="PTHR42760:SF133">
    <property type="entry name" value="3-OXOACYL-[ACYL-CARRIER-PROTEIN] REDUCTASE"/>
    <property type="match status" value="1"/>
</dbReference>
<dbReference type="GO" id="GO:0016616">
    <property type="term" value="F:oxidoreductase activity, acting on the CH-OH group of donors, NAD or NADP as acceptor"/>
    <property type="evidence" value="ECO:0007669"/>
    <property type="project" value="TreeGrafter"/>
</dbReference>
<dbReference type="SMART" id="SM00822">
    <property type="entry name" value="PKS_KR"/>
    <property type="match status" value="1"/>
</dbReference>
<dbReference type="Pfam" id="PF13561">
    <property type="entry name" value="adh_short_C2"/>
    <property type="match status" value="1"/>
</dbReference>
<dbReference type="Gene3D" id="3.40.50.720">
    <property type="entry name" value="NAD(P)-binding Rossmann-like Domain"/>
    <property type="match status" value="1"/>
</dbReference>
<sequence>MRSRDVHHDTGALPPSSAGGVYVITGAARGIGLATAEALAAEGARVVLVDREADALADRATALGAAVVGTFQLDVTDEDALTELAAMLEQQDSVAGLVNAAGVFQKGSAYDVTTADWDRVLDINLKGTFLTCRALLPVLERDGGAIVNLSSISGRTKSIHAAPDYSASKAGVIGLTMTLAAQHAARGVRVNCVAPGLIDTPMLDAYTPEQRASAVSGVPLGRLGTAAEVAACVVFLLSGHASYVTGHTLNVNGGAFMQ</sequence>
<accession>A0A238XFQ6</accession>
<protein>
    <submittedName>
        <fullName evidence="4">NAD(P)-dependent dehydrogenase, short-chain alcohol dehydrogenase family</fullName>
    </submittedName>
</protein>
<dbReference type="EMBL" id="FZNP01000004">
    <property type="protein sequence ID" value="SNR57333.1"/>
    <property type="molecule type" value="Genomic_DNA"/>
</dbReference>
<name>A0A238XFQ6_9ACTN</name>
<evidence type="ECO:0000256" key="2">
    <source>
        <dbReference type="ARBA" id="ARBA00023002"/>
    </source>
</evidence>
<evidence type="ECO:0000313" key="4">
    <source>
        <dbReference type="EMBL" id="SNR57333.1"/>
    </source>
</evidence>
<gene>
    <name evidence="4" type="ORF">SAMN06265355_104267</name>
</gene>
<keyword evidence="5" id="KW-1185">Reference proteome</keyword>
<evidence type="ECO:0000259" key="3">
    <source>
        <dbReference type="SMART" id="SM00822"/>
    </source>
</evidence>
<evidence type="ECO:0000313" key="5">
    <source>
        <dbReference type="Proteomes" id="UP000198420"/>
    </source>
</evidence>
<reference evidence="5" key="1">
    <citation type="submission" date="2017-06" db="EMBL/GenBank/DDBJ databases">
        <authorList>
            <person name="Varghese N."/>
            <person name="Submissions S."/>
        </authorList>
    </citation>
    <scope>NUCLEOTIDE SEQUENCE [LARGE SCALE GENOMIC DNA]</scope>
    <source>
        <strain evidence="5">DSM 44485</strain>
    </source>
</reference>
<comment type="similarity">
    <text evidence="1">Belongs to the short-chain dehydrogenases/reductases (SDR) family.</text>
</comment>
<dbReference type="PROSITE" id="PS00061">
    <property type="entry name" value="ADH_SHORT"/>
    <property type="match status" value="1"/>
</dbReference>
<dbReference type="InterPro" id="IPR002347">
    <property type="entry name" value="SDR_fam"/>
</dbReference>
<dbReference type="InterPro" id="IPR020904">
    <property type="entry name" value="Sc_DH/Rdtase_CS"/>
</dbReference>
<dbReference type="PANTHER" id="PTHR42760">
    <property type="entry name" value="SHORT-CHAIN DEHYDROGENASES/REDUCTASES FAMILY MEMBER"/>
    <property type="match status" value="1"/>
</dbReference>
<dbReference type="PRINTS" id="PR00081">
    <property type="entry name" value="GDHRDH"/>
</dbReference>
<feature type="domain" description="Ketoreductase" evidence="3">
    <location>
        <begin position="20"/>
        <end position="204"/>
    </location>
</feature>
<dbReference type="InterPro" id="IPR057326">
    <property type="entry name" value="KR_dom"/>
</dbReference>
<organism evidence="4 5">
    <name type="scientific">Actinomadura mexicana</name>
    <dbReference type="NCBI Taxonomy" id="134959"/>
    <lineage>
        <taxon>Bacteria</taxon>
        <taxon>Bacillati</taxon>
        <taxon>Actinomycetota</taxon>
        <taxon>Actinomycetes</taxon>
        <taxon>Streptosporangiales</taxon>
        <taxon>Thermomonosporaceae</taxon>
        <taxon>Actinomadura</taxon>
    </lineage>
</organism>
<keyword evidence="2" id="KW-0560">Oxidoreductase</keyword>
<dbReference type="AlphaFoldDB" id="A0A238XFQ6"/>
<dbReference type="SUPFAM" id="SSF51735">
    <property type="entry name" value="NAD(P)-binding Rossmann-fold domains"/>
    <property type="match status" value="1"/>
</dbReference>
<evidence type="ECO:0000256" key="1">
    <source>
        <dbReference type="ARBA" id="ARBA00006484"/>
    </source>
</evidence>
<proteinExistence type="inferred from homology"/>
<dbReference type="InterPro" id="IPR036291">
    <property type="entry name" value="NAD(P)-bd_dom_sf"/>
</dbReference>